<keyword evidence="2" id="KW-1185">Reference proteome</keyword>
<accession>A0ACB9RHR3</accession>
<organism evidence="1 2">
    <name type="scientific">Melastoma candidum</name>
    <dbReference type="NCBI Taxonomy" id="119954"/>
    <lineage>
        <taxon>Eukaryota</taxon>
        <taxon>Viridiplantae</taxon>
        <taxon>Streptophyta</taxon>
        <taxon>Embryophyta</taxon>
        <taxon>Tracheophyta</taxon>
        <taxon>Spermatophyta</taxon>
        <taxon>Magnoliopsida</taxon>
        <taxon>eudicotyledons</taxon>
        <taxon>Gunneridae</taxon>
        <taxon>Pentapetalae</taxon>
        <taxon>rosids</taxon>
        <taxon>malvids</taxon>
        <taxon>Myrtales</taxon>
        <taxon>Melastomataceae</taxon>
        <taxon>Melastomatoideae</taxon>
        <taxon>Melastomateae</taxon>
        <taxon>Melastoma</taxon>
    </lineage>
</organism>
<evidence type="ECO:0000313" key="2">
    <source>
        <dbReference type="Proteomes" id="UP001057402"/>
    </source>
</evidence>
<protein>
    <submittedName>
        <fullName evidence="1">Uncharacterized protein</fullName>
    </submittedName>
</protein>
<gene>
    <name evidence="1" type="ORF">MLD38_015579</name>
</gene>
<sequence>MAKSLATSSPPPLIPYVTSSRTFSASVFIHFKVRNGVRRLALVPSVRCSSDDMENQATLTPPPPPPRKEGPPSYTWSALIGGVGLVETAYLTYVKVTSSDPFCSVGGGSCGDVLNSDYASVFGIPLPLIGMIAYGMVATVSLKLNEKSMPFGLGESDGRAILLGITTSMAASSAYFLYILTTKLAGASCAYCLLSAFLSFSLFFLSVKDYGFEEIRKTLGLQLAVAGLVLFTLSSAYGSSQSIPSSSLAEADIPFFMTEVTTPSRSYAIALAKHLHSIGAKMYGAFWCSHCLEQKQMFGQEAAKILDYVECFPNGYKKGIKLEKACTDVGIEGFPTWVINGEVLSGEKELSELAEISGFQSKEK</sequence>
<reference evidence="2" key="1">
    <citation type="journal article" date="2023" name="Front. Plant Sci.">
        <title>Chromosomal-level genome assembly of Melastoma candidum provides insights into trichome evolution.</title>
        <authorList>
            <person name="Zhong Y."/>
            <person name="Wu W."/>
            <person name="Sun C."/>
            <person name="Zou P."/>
            <person name="Liu Y."/>
            <person name="Dai S."/>
            <person name="Zhou R."/>
        </authorList>
    </citation>
    <scope>NUCLEOTIDE SEQUENCE [LARGE SCALE GENOMIC DNA]</scope>
</reference>
<name>A0ACB9RHR3_9MYRT</name>
<dbReference type="EMBL" id="CM042883">
    <property type="protein sequence ID" value="KAI4378038.1"/>
    <property type="molecule type" value="Genomic_DNA"/>
</dbReference>
<evidence type="ECO:0000313" key="1">
    <source>
        <dbReference type="EMBL" id="KAI4378038.1"/>
    </source>
</evidence>
<comment type="caution">
    <text evidence="1">The sequence shown here is derived from an EMBL/GenBank/DDBJ whole genome shotgun (WGS) entry which is preliminary data.</text>
</comment>
<proteinExistence type="predicted"/>
<dbReference type="Proteomes" id="UP001057402">
    <property type="component" value="Chromosome 4"/>
</dbReference>